<sequence length="38" mass="4175">MRPTRHGKGTVTSSNRGLHRDAGRKDTLAGPRSSFRLP</sequence>
<gene>
    <name evidence="2" type="ordered locus">CAP2UW1_1351</name>
</gene>
<dbReference type="HOGENOM" id="CLU_3323311_0_0_4"/>
<name>C7RSG2_ACCRE</name>
<evidence type="ECO:0000256" key="1">
    <source>
        <dbReference type="SAM" id="MobiDB-lite"/>
    </source>
</evidence>
<dbReference type="AlphaFoldDB" id="C7RSG2"/>
<feature type="compositionally biased region" description="Basic and acidic residues" evidence="1">
    <location>
        <begin position="18"/>
        <end position="27"/>
    </location>
</feature>
<evidence type="ECO:0000313" key="2">
    <source>
        <dbReference type="EMBL" id="ACV34675.1"/>
    </source>
</evidence>
<reference evidence="2" key="2">
    <citation type="submission" date="2009-09" db="EMBL/GenBank/DDBJ databases">
        <title>Complete sequence of chromosome of Candidatus Accumulibacter phosphatis clade IIA str. UW-1.</title>
        <authorList>
            <consortium name="US DOE Joint Genome Institute"/>
            <person name="Martin H.G."/>
            <person name="Ivanova N."/>
            <person name="Kunin V."/>
            <person name="Warnecke F."/>
            <person name="Barry K."/>
            <person name="He S."/>
            <person name="Salamov A."/>
            <person name="Szeto E."/>
            <person name="Dalin E."/>
            <person name="Pangilinan J.L."/>
            <person name="Lapidus A."/>
            <person name="Lowry S."/>
            <person name="Kyrpides N.C."/>
            <person name="McMahon K.D."/>
            <person name="Hugenholtz P."/>
        </authorList>
    </citation>
    <scope>NUCLEOTIDE SEQUENCE [LARGE SCALE GENOMIC DNA]</scope>
    <source>
        <strain evidence="2">UW-1</strain>
    </source>
</reference>
<reference evidence="2" key="1">
    <citation type="submission" date="2009-08" db="EMBL/GenBank/DDBJ databases">
        <authorList>
            <consortium name="US DOE Joint Genome Institute"/>
            <person name="Lucas S."/>
            <person name="Copeland A."/>
            <person name="Lapidus A."/>
            <person name="Glavina del Rio T."/>
            <person name="Dalin E."/>
            <person name="Tice H."/>
            <person name="Bruce D."/>
            <person name="Barry K."/>
            <person name="Pitluck S."/>
            <person name="Lowry S."/>
            <person name="Larimer F."/>
            <person name="Land M."/>
            <person name="Hauser L."/>
            <person name="Kyrpides N."/>
            <person name="Ivanova N."/>
            <person name="McMahon K.D."/>
            <person name="Hugenholtz P."/>
        </authorList>
    </citation>
    <scope>NUCLEOTIDE SEQUENCE</scope>
    <source>
        <strain evidence="2">UW-1</strain>
    </source>
</reference>
<dbReference type="STRING" id="522306.CAP2UW1_1351"/>
<feature type="region of interest" description="Disordered" evidence="1">
    <location>
        <begin position="1"/>
        <end position="38"/>
    </location>
</feature>
<protein>
    <submittedName>
        <fullName evidence="2">Uncharacterized protein</fullName>
    </submittedName>
</protein>
<dbReference type="KEGG" id="app:CAP2UW1_1351"/>
<dbReference type="EMBL" id="CP001715">
    <property type="protein sequence ID" value="ACV34675.1"/>
    <property type="molecule type" value="Genomic_DNA"/>
</dbReference>
<organism evidence="2">
    <name type="scientific">Accumulibacter regalis</name>
    <dbReference type="NCBI Taxonomy" id="522306"/>
    <lineage>
        <taxon>Bacteria</taxon>
        <taxon>Pseudomonadati</taxon>
        <taxon>Pseudomonadota</taxon>
        <taxon>Betaproteobacteria</taxon>
        <taxon>Candidatus Accumulibacter</taxon>
    </lineage>
</organism>
<proteinExistence type="predicted"/>
<accession>C7RSG2</accession>